<dbReference type="PANTHER" id="PTHR15241">
    <property type="entry name" value="TRANSFORMER-2-RELATED"/>
    <property type="match status" value="1"/>
</dbReference>
<organism evidence="2">
    <name type="scientific">marine metagenome</name>
    <dbReference type="NCBI Taxonomy" id="408172"/>
    <lineage>
        <taxon>unclassified sequences</taxon>
        <taxon>metagenomes</taxon>
        <taxon>ecological metagenomes</taxon>
    </lineage>
</organism>
<reference evidence="2" key="1">
    <citation type="submission" date="2018-05" db="EMBL/GenBank/DDBJ databases">
        <authorList>
            <person name="Lanie J.A."/>
            <person name="Ng W.-L."/>
            <person name="Kazmierczak K.M."/>
            <person name="Andrzejewski T.M."/>
            <person name="Davidsen T.M."/>
            <person name="Wayne K.J."/>
            <person name="Tettelin H."/>
            <person name="Glass J.I."/>
            <person name="Rusch D."/>
            <person name="Podicherti R."/>
            <person name="Tsui H.-C.T."/>
            <person name="Winkler M.E."/>
        </authorList>
    </citation>
    <scope>NUCLEOTIDE SEQUENCE</scope>
</reference>
<dbReference type="PANTHER" id="PTHR15241:SF304">
    <property type="entry name" value="RRM DOMAIN-CONTAINING PROTEIN"/>
    <property type="match status" value="1"/>
</dbReference>
<dbReference type="SMART" id="SM00360">
    <property type="entry name" value="RRM"/>
    <property type="match status" value="1"/>
</dbReference>
<dbReference type="InterPro" id="IPR012677">
    <property type="entry name" value="Nucleotide-bd_a/b_plait_sf"/>
</dbReference>
<gene>
    <name evidence="2" type="ORF">METZ01_LOCUS172823</name>
</gene>
<sequence>MGVSILNIYVGNIAWGMTEDDLEALFAEFGSVTSANIISDKYSGRSRGFGFVEMEDDAAAEAAIEALNETEQSGRAIRVNQAKPREDRD</sequence>
<dbReference type="AlphaFoldDB" id="A0A382C283"/>
<dbReference type="Gene3D" id="3.30.70.330">
    <property type="match status" value="1"/>
</dbReference>
<dbReference type="InterPro" id="IPR000504">
    <property type="entry name" value="RRM_dom"/>
</dbReference>
<evidence type="ECO:0000313" key="2">
    <source>
        <dbReference type="EMBL" id="SVB19969.1"/>
    </source>
</evidence>
<evidence type="ECO:0000259" key="1">
    <source>
        <dbReference type="PROSITE" id="PS50102"/>
    </source>
</evidence>
<dbReference type="Pfam" id="PF00076">
    <property type="entry name" value="RRM_1"/>
    <property type="match status" value="1"/>
</dbReference>
<dbReference type="PROSITE" id="PS50102">
    <property type="entry name" value="RRM"/>
    <property type="match status" value="1"/>
</dbReference>
<name>A0A382C283_9ZZZZ</name>
<proteinExistence type="predicted"/>
<dbReference type="InterPro" id="IPR035979">
    <property type="entry name" value="RBD_domain_sf"/>
</dbReference>
<feature type="domain" description="RRM" evidence="1">
    <location>
        <begin position="6"/>
        <end position="84"/>
    </location>
</feature>
<dbReference type="EMBL" id="UINC01032389">
    <property type="protein sequence ID" value="SVB19969.1"/>
    <property type="molecule type" value="Genomic_DNA"/>
</dbReference>
<dbReference type="GO" id="GO:0003723">
    <property type="term" value="F:RNA binding"/>
    <property type="evidence" value="ECO:0007669"/>
    <property type="project" value="InterPro"/>
</dbReference>
<accession>A0A382C283</accession>
<protein>
    <recommendedName>
        <fullName evidence="1">RRM domain-containing protein</fullName>
    </recommendedName>
</protein>
<dbReference type="SUPFAM" id="SSF54928">
    <property type="entry name" value="RNA-binding domain, RBD"/>
    <property type="match status" value="1"/>
</dbReference>